<reference evidence="2" key="1">
    <citation type="submission" date="2020-08" db="EMBL/GenBank/DDBJ databases">
        <title>Sequencing the genomes of 1000 actinobacteria strains.</title>
        <authorList>
            <person name="Klenk H.-P."/>
        </authorList>
    </citation>
    <scope>NUCLEOTIDE SEQUENCE</scope>
    <source>
        <strain evidence="2">DSM 10695</strain>
    </source>
</reference>
<evidence type="ECO:0000256" key="1">
    <source>
        <dbReference type="SAM" id="Phobius"/>
    </source>
</evidence>
<evidence type="ECO:0000313" key="3">
    <source>
        <dbReference type="Proteomes" id="UP000617426"/>
    </source>
</evidence>
<proteinExistence type="predicted"/>
<evidence type="ECO:0000313" key="2">
    <source>
        <dbReference type="EMBL" id="MBB6334012.1"/>
    </source>
</evidence>
<dbReference type="EMBL" id="JACHMK010000001">
    <property type="protein sequence ID" value="MBB6334012.1"/>
    <property type="molecule type" value="Genomic_DNA"/>
</dbReference>
<dbReference type="Proteomes" id="UP000617426">
    <property type="component" value="Unassembled WGS sequence"/>
</dbReference>
<comment type="caution">
    <text evidence="2">The sequence shown here is derived from an EMBL/GenBank/DDBJ whole genome shotgun (WGS) entry which is preliminary data.</text>
</comment>
<dbReference type="RefSeq" id="WP_184451744.1">
    <property type="nucleotide sequence ID" value="NZ_JACHMK010000001.1"/>
</dbReference>
<protein>
    <submittedName>
        <fullName evidence="2">Uncharacterized protein</fullName>
    </submittedName>
</protein>
<keyword evidence="1" id="KW-0472">Membrane</keyword>
<name>A0A923IWC7_9ACTO</name>
<accession>A0A923IWC7</accession>
<feature type="transmembrane region" description="Helical" evidence="1">
    <location>
        <begin position="24"/>
        <end position="48"/>
    </location>
</feature>
<organism evidence="2 3">
    <name type="scientific">Schaalia hyovaginalis</name>
    <dbReference type="NCBI Taxonomy" id="29316"/>
    <lineage>
        <taxon>Bacteria</taxon>
        <taxon>Bacillati</taxon>
        <taxon>Actinomycetota</taxon>
        <taxon>Actinomycetes</taxon>
        <taxon>Actinomycetales</taxon>
        <taxon>Actinomycetaceae</taxon>
        <taxon>Schaalia</taxon>
    </lineage>
</organism>
<keyword evidence="1" id="KW-1133">Transmembrane helix</keyword>
<keyword evidence="3" id="KW-1185">Reference proteome</keyword>
<gene>
    <name evidence="2" type="ORF">HD592_000577</name>
</gene>
<sequence>MTRGSGRSPSPSVRKRPNLWPRRIITGTGLLAVVALLVWGIVSIVGLVSGDAPAEEEPQSLAIRKAETIQSGDSVIELRADQTATRDGIVSESEGVTIPACAPDALRYTAEAAQAKVGAGETVSVSVENTGAIACTTRAGALGLRVISGEQTMYDSTACEGYAPDATPLLLAPGASWSGTLGWDGRVYSEGCVAPAEALNAEAGTYRAVVVVGGEAVTGEAVFEIVP</sequence>
<keyword evidence="1" id="KW-0812">Transmembrane</keyword>
<dbReference type="AlphaFoldDB" id="A0A923IWC7"/>